<keyword evidence="1" id="KW-0812">Transmembrane</keyword>
<evidence type="ECO:0000313" key="2">
    <source>
        <dbReference type="EMBL" id="KAF5893329.1"/>
    </source>
</evidence>
<feature type="transmembrane region" description="Helical" evidence="1">
    <location>
        <begin position="16"/>
        <end position="33"/>
    </location>
</feature>
<feature type="non-terminal residue" evidence="2">
    <location>
        <position position="138"/>
    </location>
</feature>
<name>A0A8J4TM87_CLAMG</name>
<dbReference type="EMBL" id="QNUK01000440">
    <property type="protein sequence ID" value="KAF5893329.1"/>
    <property type="molecule type" value="Genomic_DNA"/>
</dbReference>
<accession>A0A8J4TM87</accession>
<gene>
    <name evidence="2" type="ORF">DAT39_016970</name>
</gene>
<sequence length="138" mass="15711">LCLSSPDLAIIKMQDIVAILIMFMGAASGLLFQDPVVCKFTESNQCYAALGQQLHLQMPRVDMIHLKVTDKTFTDRLILKYRHHHDIPLTVYIKSWQFVNDTLILKSAETSDYGTYTLQTFDAKGNNKGIYTLQLNIE</sequence>
<dbReference type="Proteomes" id="UP000727407">
    <property type="component" value="Unassembled WGS sequence"/>
</dbReference>
<keyword evidence="1" id="KW-1133">Transmembrane helix</keyword>
<keyword evidence="3" id="KW-1185">Reference proteome</keyword>
<comment type="caution">
    <text evidence="2">The sequence shown here is derived from an EMBL/GenBank/DDBJ whole genome shotgun (WGS) entry which is preliminary data.</text>
</comment>
<evidence type="ECO:0000256" key="1">
    <source>
        <dbReference type="SAM" id="Phobius"/>
    </source>
</evidence>
<dbReference type="AlphaFoldDB" id="A0A8J4TM87"/>
<proteinExistence type="predicted"/>
<reference evidence="2" key="1">
    <citation type="submission" date="2020-07" db="EMBL/GenBank/DDBJ databases">
        <title>Clarias magur genome sequencing, assembly and annotation.</title>
        <authorList>
            <person name="Kushwaha B."/>
            <person name="Kumar R."/>
            <person name="Das P."/>
            <person name="Joshi C.G."/>
            <person name="Kumar D."/>
            <person name="Nagpure N.S."/>
            <person name="Pandey M."/>
            <person name="Agarwal S."/>
            <person name="Srivastava S."/>
            <person name="Singh M."/>
            <person name="Sahoo L."/>
            <person name="Jayasankar P."/>
            <person name="Meher P.K."/>
            <person name="Koringa P.G."/>
            <person name="Iquebal M.A."/>
            <person name="Das S.P."/>
            <person name="Bit A."/>
            <person name="Patnaik S."/>
            <person name="Patel N."/>
            <person name="Shah T.M."/>
            <person name="Hinsu A."/>
            <person name="Jena J.K."/>
        </authorList>
    </citation>
    <scope>NUCLEOTIDE SEQUENCE</scope>
    <source>
        <strain evidence="2">CIFAMagur01</strain>
        <tissue evidence="2">Testis</tissue>
    </source>
</reference>
<dbReference type="Gene3D" id="2.60.40.10">
    <property type="entry name" value="Immunoglobulins"/>
    <property type="match status" value="1"/>
</dbReference>
<feature type="non-terminal residue" evidence="2">
    <location>
        <position position="1"/>
    </location>
</feature>
<dbReference type="InterPro" id="IPR013783">
    <property type="entry name" value="Ig-like_fold"/>
</dbReference>
<keyword evidence="1" id="KW-0472">Membrane</keyword>
<evidence type="ECO:0000313" key="3">
    <source>
        <dbReference type="Proteomes" id="UP000727407"/>
    </source>
</evidence>
<organism evidence="2 3">
    <name type="scientific">Clarias magur</name>
    <name type="common">Asian catfish</name>
    <name type="synonym">Macropteronotus magur</name>
    <dbReference type="NCBI Taxonomy" id="1594786"/>
    <lineage>
        <taxon>Eukaryota</taxon>
        <taxon>Metazoa</taxon>
        <taxon>Chordata</taxon>
        <taxon>Craniata</taxon>
        <taxon>Vertebrata</taxon>
        <taxon>Euteleostomi</taxon>
        <taxon>Actinopterygii</taxon>
        <taxon>Neopterygii</taxon>
        <taxon>Teleostei</taxon>
        <taxon>Ostariophysi</taxon>
        <taxon>Siluriformes</taxon>
        <taxon>Clariidae</taxon>
        <taxon>Clarias</taxon>
    </lineage>
</organism>
<dbReference type="OrthoDB" id="8439544at2759"/>
<protein>
    <submittedName>
        <fullName evidence="2">Carcinoembryonic antigen-related cell adhesion molecule 5-like isoform X1</fullName>
    </submittedName>
</protein>